<organism evidence="2 3">
    <name type="scientific">Nocardioides luti</name>
    <dbReference type="NCBI Taxonomy" id="2761101"/>
    <lineage>
        <taxon>Bacteria</taxon>
        <taxon>Bacillati</taxon>
        <taxon>Actinomycetota</taxon>
        <taxon>Actinomycetes</taxon>
        <taxon>Propionibacteriales</taxon>
        <taxon>Nocardioidaceae</taxon>
        <taxon>Nocardioides</taxon>
    </lineage>
</organism>
<keyword evidence="1" id="KW-1133">Transmembrane helix</keyword>
<evidence type="ECO:0000313" key="2">
    <source>
        <dbReference type="EMBL" id="MBB6629557.1"/>
    </source>
</evidence>
<proteinExistence type="predicted"/>
<name>A0A7X0RJQ9_9ACTN</name>
<keyword evidence="1" id="KW-0472">Membrane</keyword>
<evidence type="ECO:0000313" key="3">
    <source>
        <dbReference type="Proteomes" id="UP000523955"/>
    </source>
</evidence>
<keyword evidence="3" id="KW-1185">Reference proteome</keyword>
<comment type="caution">
    <text evidence="2">The sequence shown here is derived from an EMBL/GenBank/DDBJ whole genome shotgun (WGS) entry which is preliminary data.</text>
</comment>
<keyword evidence="1" id="KW-0812">Transmembrane</keyword>
<protein>
    <recommendedName>
        <fullName evidence="4">DUF4267 domain-containing protein</fullName>
    </recommendedName>
</protein>
<dbReference type="Proteomes" id="UP000523955">
    <property type="component" value="Unassembled WGS sequence"/>
</dbReference>
<dbReference type="AlphaFoldDB" id="A0A7X0RJQ9"/>
<feature type="transmembrane region" description="Helical" evidence="1">
    <location>
        <begin position="20"/>
        <end position="40"/>
    </location>
</feature>
<dbReference type="RefSeq" id="WP_185254878.1">
    <property type="nucleotide sequence ID" value="NZ_JACKXE010000002.1"/>
</dbReference>
<sequence length="124" mass="12570">MSASTDLDVEQVRQSLSIGSIGFGAVAVATPGLFTTFYGLKGDGNLRAMVQLWGTRNLVLGAIGLMTEDPAQRKTLATLSAALNVADTVIVARGGSDVALRARVGGALTTAAFAAAAAYVATNL</sequence>
<gene>
    <name evidence="2" type="ORF">H5V45_19710</name>
</gene>
<reference evidence="2 3" key="1">
    <citation type="submission" date="2020-08" db="EMBL/GenBank/DDBJ databases">
        <authorList>
            <person name="Seo M.-J."/>
        </authorList>
    </citation>
    <scope>NUCLEOTIDE SEQUENCE [LARGE SCALE GENOMIC DNA]</scope>
    <source>
        <strain evidence="2 3">KIGAM211</strain>
    </source>
</reference>
<dbReference type="Pfam" id="PF14087">
    <property type="entry name" value="DUF4267"/>
    <property type="match status" value="1"/>
</dbReference>
<accession>A0A7X0RJQ9</accession>
<evidence type="ECO:0008006" key="4">
    <source>
        <dbReference type="Google" id="ProtNLM"/>
    </source>
</evidence>
<dbReference type="InterPro" id="IPR025363">
    <property type="entry name" value="DUF4267"/>
</dbReference>
<dbReference type="EMBL" id="JACKXE010000002">
    <property type="protein sequence ID" value="MBB6629557.1"/>
    <property type="molecule type" value="Genomic_DNA"/>
</dbReference>
<evidence type="ECO:0000256" key="1">
    <source>
        <dbReference type="SAM" id="Phobius"/>
    </source>
</evidence>